<protein>
    <submittedName>
        <fullName evidence="7">Histidinol-phosphate aminotransferase family protein</fullName>
    </submittedName>
</protein>
<keyword evidence="8" id="KW-1185">Reference proteome</keyword>
<dbReference type="RefSeq" id="WP_192006964.1">
    <property type="nucleotide sequence ID" value="NZ_JACYTQ010000001.1"/>
</dbReference>
<keyword evidence="5" id="KW-0732">Signal</keyword>
<comment type="caution">
    <text evidence="7">The sequence shown here is derived from an EMBL/GenBank/DDBJ whole genome shotgun (WGS) entry which is preliminary data.</text>
</comment>
<dbReference type="InterPro" id="IPR006311">
    <property type="entry name" value="TAT_signal"/>
</dbReference>
<dbReference type="PANTHER" id="PTHR43643:SF3">
    <property type="entry name" value="HISTIDINOL-PHOSPHATE AMINOTRANSFERASE"/>
    <property type="match status" value="1"/>
</dbReference>
<evidence type="ECO:0000256" key="2">
    <source>
        <dbReference type="ARBA" id="ARBA00022576"/>
    </source>
</evidence>
<proteinExistence type="inferred from homology"/>
<dbReference type="InterPro" id="IPR015421">
    <property type="entry name" value="PyrdxlP-dep_Trfase_major"/>
</dbReference>
<evidence type="ECO:0000256" key="3">
    <source>
        <dbReference type="ARBA" id="ARBA00022679"/>
    </source>
</evidence>
<dbReference type="InterPro" id="IPR050106">
    <property type="entry name" value="HistidinolP_aminotransfase"/>
</dbReference>
<evidence type="ECO:0000256" key="1">
    <source>
        <dbReference type="ARBA" id="ARBA00007970"/>
    </source>
</evidence>
<feature type="chain" id="PRO_5047327721" evidence="5">
    <location>
        <begin position="31"/>
        <end position="393"/>
    </location>
</feature>
<dbReference type="Gene3D" id="3.40.640.10">
    <property type="entry name" value="Type I PLP-dependent aspartate aminotransferase-like (Major domain)"/>
    <property type="match status" value="1"/>
</dbReference>
<dbReference type="CDD" id="cd00609">
    <property type="entry name" value="AAT_like"/>
    <property type="match status" value="1"/>
</dbReference>
<evidence type="ECO:0000313" key="8">
    <source>
        <dbReference type="Proteomes" id="UP000647133"/>
    </source>
</evidence>
<dbReference type="Gene3D" id="3.90.1150.10">
    <property type="entry name" value="Aspartate Aminotransferase, domain 1"/>
    <property type="match status" value="1"/>
</dbReference>
<evidence type="ECO:0000259" key="6">
    <source>
        <dbReference type="Pfam" id="PF00155"/>
    </source>
</evidence>
<dbReference type="SUPFAM" id="SSF53383">
    <property type="entry name" value="PLP-dependent transferases"/>
    <property type="match status" value="1"/>
</dbReference>
<dbReference type="Proteomes" id="UP000647133">
    <property type="component" value="Unassembled WGS sequence"/>
</dbReference>
<organism evidence="7 8">
    <name type="scientific">Echinicola arenosa</name>
    <dbReference type="NCBI Taxonomy" id="2774144"/>
    <lineage>
        <taxon>Bacteria</taxon>
        <taxon>Pseudomonadati</taxon>
        <taxon>Bacteroidota</taxon>
        <taxon>Cytophagia</taxon>
        <taxon>Cytophagales</taxon>
        <taxon>Cyclobacteriaceae</taxon>
        <taxon>Echinicola</taxon>
    </lineage>
</organism>
<dbReference type="InterPro" id="IPR015422">
    <property type="entry name" value="PyrdxlP-dep_Trfase_small"/>
</dbReference>
<dbReference type="PROSITE" id="PS51318">
    <property type="entry name" value="TAT"/>
    <property type="match status" value="1"/>
</dbReference>
<sequence length="393" mass="43117">MTAKINRRAWLKSSLLAAGGIGLAPSIVSANTTRVSTHVSPFNPESLLWEHDPLYKEKAPALKARLLANENPYGPSKKVISTISDAVSLGNRYAHGDAATLIDMIAEKEGVTKDHIMLGPGSTDLLEKTAIVRFLEGGNIVSADPSYMSLINTSRRIGATWKPVPLTQDFSHDLEGMAKSVDDETKLVYVCNPNNPTGSVTDPAKLKSFCKKVSAKTPIFVDEAYLEFMDKPEENTMVGLVAEGHDVIVARTFSKIHGMAGLRIGYIVALPERIESITNMVRSTMGLSVTSLKGAIVSMNEEKFIAECRSMNKECRDYVYSELTGMGYDVIPSSTSFMIFPIAMEGDKFLKSMFAEGVGVRAYEFLDKPWCRVSMGTMPEMEIFLEAFKKVTV</sequence>
<dbReference type="PANTHER" id="PTHR43643">
    <property type="entry name" value="HISTIDINOL-PHOSPHATE AMINOTRANSFERASE 2"/>
    <property type="match status" value="1"/>
</dbReference>
<dbReference type="GO" id="GO:0008483">
    <property type="term" value="F:transaminase activity"/>
    <property type="evidence" value="ECO:0007669"/>
    <property type="project" value="UniProtKB-KW"/>
</dbReference>
<evidence type="ECO:0000313" key="7">
    <source>
        <dbReference type="EMBL" id="MBD8487177.1"/>
    </source>
</evidence>
<feature type="domain" description="Aminotransferase class I/classII large" evidence="6">
    <location>
        <begin position="66"/>
        <end position="388"/>
    </location>
</feature>
<comment type="similarity">
    <text evidence="1">Belongs to the class-II pyridoxal-phosphate-dependent aminotransferase family. Histidinol-phosphate aminotransferase subfamily.</text>
</comment>
<gene>
    <name evidence="7" type="ORF">IFO69_00315</name>
</gene>
<dbReference type="InterPro" id="IPR004839">
    <property type="entry name" value="Aminotransferase_I/II_large"/>
</dbReference>
<reference evidence="7 8" key="1">
    <citation type="submission" date="2020-09" db="EMBL/GenBank/DDBJ databases">
        <title>Echinicola sp. CAU 1574 isolated from sand of Sido Beach.</title>
        <authorList>
            <person name="Kim W."/>
        </authorList>
    </citation>
    <scope>NUCLEOTIDE SEQUENCE [LARGE SCALE GENOMIC DNA]</scope>
    <source>
        <strain evidence="7 8">CAU 1574</strain>
    </source>
</reference>
<name>A0ABR9AEU1_9BACT</name>
<keyword evidence="3" id="KW-0808">Transferase</keyword>
<feature type="signal peptide" evidence="5">
    <location>
        <begin position="1"/>
        <end position="30"/>
    </location>
</feature>
<evidence type="ECO:0000256" key="4">
    <source>
        <dbReference type="ARBA" id="ARBA00022898"/>
    </source>
</evidence>
<accession>A0ABR9AEU1</accession>
<keyword evidence="4" id="KW-0663">Pyridoxal phosphate</keyword>
<dbReference type="Pfam" id="PF00155">
    <property type="entry name" value="Aminotran_1_2"/>
    <property type="match status" value="1"/>
</dbReference>
<evidence type="ECO:0000256" key="5">
    <source>
        <dbReference type="SAM" id="SignalP"/>
    </source>
</evidence>
<dbReference type="InterPro" id="IPR015424">
    <property type="entry name" value="PyrdxlP-dep_Trfase"/>
</dbReference>
<keyword evidence="2 7" id="KW-0032">Aminotransferase</keyword>
<dbReference type="EMBL" id="JACYTQ010000001">
    <property type="protein sequence ID" value="MBD8487177.1"/>
    <property type="molecule type" value="Genomic_DNA"/>
</dbReference>